<dbReference type="HOGENOM" id="CLU_015390_1_0_1"/>
<dbReference type="InterPro" id="IPR031160">
    <property type="entry name" value="F_BAR_dom"/>
</dbReference>
<dbReference type="OMA" id="TPMMEEP"/>
<reference evidence="11 12" key="1">
    <citation type="journal article" date="2004" name="Science">
        <title>The Ashbya gossypii genome as a tool for mapping the ancient Saccharomyces cerevisiae genome.</title>
        <authorList>
            <person name="Dietrich F.S."/>
            <person name="Voegeli S."/>
            <person name="Brachat S."/>
            <person name="Lerch A."/>
            <person name="Gates K."/>
            <person name="Steiner S."/>
            <person name="Mohr C."/>
            <person name="Pohlmann R."/>
            <person name="Luedi P."/>
            <person name="Choi S."/>
            <person name="Wing R.A."/>
            <person name="Flavier A."/>
            <person name="Gaffney T.D."/>
            <person name="Philippsen P."/>
        </authorList>
    </citation>
    <scope>NUCLEOTIDE SEQUENCE [LARGE SCALE GENOMIC DNA]</scope>
    <source>
        <strain evidence="12">ATCC 10895 / CBS 109.51 / FGSC 9923 / NRRL Y-1056</strain>
    </source>
</reference>
<dbReference type="OrthoDB" id="8783038at2759"/>
<dbReference type="SUPFAM" id="SSF103657">
    <property type="entry name" value="BAR/IMD domain-like"/>
    <property type="match status" value="1"/>
</dbReference>
<keyword evidence="2 7" id="KW-0175">Coiled coil</keyword>
<dbReference type="PROSITE" id="PS51741">
    <property type="entry name" value="F_BAR"/>
    <property type="match status" value="1"/>
</dbReference>
<dbReference type="eggNOG" id="KOG3565">
    <property type="taxonomic scope" value="Eukaryota"/>
</dbReference>
<dbReference type="InterPro" id="IPR001452">
    <property type="entry name" value="SH3_domain"/>
</dbReference>
<evidence type="ECO:0000256" key="3">
    <source>
        <dbReference type="ARBA" id="ARBA00054085"/>
    </source>
</evidence>
<dbReference type="GeneID" id="4619803"/>
<evidence type="ECO:0000313" key="12">
    <source>
        <dbReference type="Proteomes" id="UP000000591"/>
    </source>
</evidence>
<feature type="domain" description="SH3" evidence="9">
    <location>
        <begin position="570"/>
        <end position="626"/>
    </location>
</feature>
<dbReference type="PROSITE" id="PS50002">
    <property type="entry name" value="SH3"/>
    <property type="match status" value="2"/>
</dbReference>
<dbReference type="AlphaFoldDB" id="Q75BK5"/>
<evidence type="ECO:0000313" key="11">
    <source>
        <dbReference type="EMBL" id="AAS51492.2"/>
    </source>
</evidence>
<dbReference type="GO" id="GO:0005543">
    <property type="term" value="F:phospholipid binding"/>
    <property type="evidence" value="ECO:0007669"/>
    <property type="project" value="EnsemblFungi"/>
</dbReference>
<accession>Q75BK5</accession>
<dbReference type="GO" id="GO:0006897">
    <property type="term" value="P:endocytosis"/>
    <property type="evidence" value="ECO:0007669"/>
    <property type="project" value="EnsemblFungi"/>
</dbReference>
<evidence type="ECO:0000256" key="2">
    <source>
        <dbReference type="ARBA" id="ARBA00023054"/>
    </source>
</evidence>
<proteinExistence type="inferred from homology"/>
<feature type="domain" description="F-BAR" evidence="10">
    <location>
        <begin position="4"/>
        <end position="271"/>
    </location>
</feature>
<comment type="similarity">
    <text evidence="4">Belongs to the BZZ1 family.</text>
</comment>
<evidence type="ECO:0000256" key="7">
    <source>
        <dbReference type="PROSITE-ProRule" id="PRU01077"/>
    </source>
</evidence>
<dbReference type="Proteomes" id="UP000000591">
    <property type="component" value="Chromosome III"/>
</dbReference>
<dbReference type="RefSeq" id="NP_983668.2">
    <property type="nucleotide sequence ID" value="NM_209021.2"/>
</dbReference>
<feature type="domain" description="SH3" evidence="9">
    <location>
        <begin position="490"/>
        <end position="552"/>
    </location>
</feature>
<sequence length="626" mass="70892">MSNISIGNDLKDSYTETRKWVIGNTKWLQDLASFYHERSKLEREYGEKLAGLTKEYFGRKSNSTVVLSVGETPTITPGSLESASQVAWNEVLSQTENVAKDHKRLAKEMQTQVADQLASLEKRCDLILNTIDGFNHELVNKRDYAYSCLEKAKKRYDESCQAMEAARQKQSKSGSSSKAQRKVDEKEHEMNIAKNDYLIQINQTNRLKDKYYFQDVPEALDLLQDLNESRIRVLNSIWRRASDLEREAHKKIDERLSAADDVVGQNYPHLDTSMFIKHNFREWKEPDDYQYVPSPVWHDDETFSVPSDVELHDLKIRLAKAQNSYNRLQLVVHDEMSTLTQLNKKKQEMKLNAAVDPYEFQELLKKYLATVSSFTTHETSKLEAEVEIESIQNNVGDSHDLSKEGLDISRRFKKSSMFGMFKRATAPRSTGANDDISEMSVDVASKSSPKHHGLSLFRSKRIRAQSTESSGMQSSTMDDSSSMMSISNEEHKGGNRVLFPYTKQDEDEVTIAPGNSIVLLRQDDGSGWVKIRNASTQQEGLVPSTYVEINEHHSIGKPVPRAPPPRKGAAPLKTVTAIYDYSAQDDDEISIRAGDVIKVLRGDTGNGWTYGEVNGSKGLFPSNYCN</sequence>
<dbReference type="GO" id="GO:0030833">
    <property type="term" value="P:regulation of actin filament polymerization"/>
    <property type="evidence" value="ECO:0000318"/>
    <property type="project" value="GO_Central"/>
</dbReference>
<dbReference type="GO" id="GO:0009651">
    <property type="term" value="P:response to salt stress"/>
    <property type="evidence" value="ECO:0007669"/>
    <property type="project" value="EnsemblFungi"/>
</dbReference>
<dbReference type="GO" id="GO:0045010">
    <property type="term" value="P:actin nucleation"/>
    <property type="evidence" value="ECO:0007669"/>
    <property type="project" value="EnsemblFungi"/>
</dbReference>
<feature type="region of interest" description="Disordered" evidence="8">
    <location>
        <begin position="167"/>
        <end position="187"/>
    </location>
</feature>
<evidence type="ECO:0000256" key="5">
    <source>
        <dbReference type="ARBA" id="ARBA00074946"/>
    </source>
</evidence>
<evidence type="ECO:0000256" key="4">
    <source>
        <dbReference type="ARBA" id="ARBA00061387"/>
    </source>
</evidence>
<dbReference type="InterPro" id="IPR036028">
    <property type="entry name" value="SH3-like_dom_sf"/>
</dbReference>
<dbReference type="GO" id="GO:0030479">
    <property type="term" value="C:actin cortical patch"/>
    <property type="evidence" value="ECO:0007669"/>
    <property type="project" value="EnsemblFungi"/>
</dbReference>
<feature type="region of interest" description="Disordered" evidence="8">
    <location>
        <begin position="462"/>
        <end position="487"/>
    </location>
</feature>
<evidence type="ECO:0000259" key="9">
    <source>
        <dbReference type="PROSITE" id="PS50002"/>
    </source>
</evidence>
<dbReference type="KEGG" id="ago:AGOS_ACR266W"/>
<comment type="function">
    <text evidence="3">Plays a role in endocytosis and trafficking to the vacuole. Functions with type I myosins to restore polarity of the actin cytoskeleton after NaCl stress.</text>
</comment>
<dbReference type="InterPro" id="IPR001060">
    <property type="entry name" value="FCH_dom"/>
</dbReference>
<reference evidence="12" key="2">
    <citation type="journal article" date="2013" name="G3 (Bethesda)">
        <title>Genomes of Ashbya fungi isolated from insects reveal four mating-type loci, numerous translocations, lack of transposons, and distinct gene duplications.</title>
        <authorList>
            <person name="Dietrich F.S."/>
            <person name="Voegeli S."/>
            <person name="Kuo S."/>
            <person name="Philippsen P."/>
        </authorList>
    </citation>
    <scope>GENOME REANNOTATION</scope>
    <source>
        <strain evidence="12">ATCC 10895 / CBS 109.51 / FGSC 9923 / NRRL Y-1056</strain>
    </source>
</reference>
<dbReference type="Pfam" id="PF00018">
    <property type="entry name" value="SH3_1"/>
    <property type="match status" value="1"/>
</dbReference>
<gene>
    <name evidence="11" type="ORF">AGOS_ACR266W</name>
</gene>
<dbReference type="CDD" id="cd11912">
    <property type="entry name" value="SH3_Bzz1_1"/>
    <property type="match status" value="1"/>
</dbReference>
<protein>
    <recommendedName>
        <fullName evidence="5">Protein BZZ1</fullName>
    </recommendedName>
</protein>
<dbReference type="PANTHER" id="PTHR15735">
    <property type="entry name" value="FCH AND DOUBLE SH3 DOMAINS PROTEIN"/>
    <property type="match status" value="1"/>
</dbReference>
<organism evidence="11 12">
    <name type="scientific">Eremothecium gossypii (strain ATCC 10895 / CBS 109.51 / FGSC 9923 / NRRL Y-1056)</name>
    <name type="common">Yeast</name>
    <name type="synonym">Ashbya gossypii</name>
    <dbReference type="NCBI Taxonomy" id="284811"/>
    <lineage>
        <taxon>Eukaryota</taxon>
        <taxon>Fungi</taxon>
        <taxon>Dikarya</taxon>
        <taxon>Ascomycota</taxon>
        <taxon>Saccharomycotina</taxon>
        <taxon>Saccharomycetes</taxon>
        <taxon>Saccharomycetales</taxon>
        <taxon>Saccharomycetaceae</taxon>
        <taxon>Eremothecium</taxon>
    </lineage>
</organism>
<dbReference type="Pfam" id="PF00611">
    <property type="entry name" value="FCH"/>
    <property type="match status" value="1"/>
</dbReference>
<dbReference type="Gene3D" id="2.30.30.40">
    <property type="entry name" value="SH3 Domains"/>
    <property type="match status" value="2"/>
</dbReference>
<evidence type="ECO:0000256" key="6">
    <source>
        <dbReference type="PROSITE-ProRule" id="PRU00192"/>
    </source>
</evidence>
<feature type="compositionally biased region" description="Low complexity" evidence="8">
    <location>
        <begin position="469"/>
        <end position="487"/>
    </location>
</feature>
<keyword evidence="12" id="KW-1185">Reference proteome</keyword>
<dbReference type="Gene3D" id="1.20.1270.60">
    <property type="entry name" value="Arfaptin homology (AH) domain/BAR domain"/>
    <property type="match status" value="1"/>
</dbReference>
<dbReference type="Pfam" id="PF14604">
    <property type="entry name" value="SH3_9"/>
    <property type="match status" value="1"/>
</dbReference>
<dbReference type="GO" id="GO:0005886">
    <property type="term" value="C:plasma membrane"/>
    <property type="evidence" value="ECO:0007669"/>
    <property type="project" value="EnsemblFungi"/>
</dbReference>
<dbReference type="FunFam" id="1.20.1270.60:FF:000060">
    <property type="entry name" value="Actin polymerization protein Bzz1"/>
    <property type="match status" value="1"/>
</dbReference>
<dbReference type="EMBL" id="AE016816">
    <property type="protein sequence ID" value="AAS51492.2"/>
    <property type="molecule type" value="Genomic_DNA"/>
</dbReference>
<dbReference type="InParanoid" id="Q75BK5"/>
<dbReference type="InterPro" id="IPR027267">
    <property type="entry name" value="AH/BAR_dom_sf"/>
</dbReference>
<keyword evidence="1 6" id="KW-0728">SH3 domain</keyword>
<dbReference type="PRINTS" id="PR00452">
    <property type="entry name" value="SH3DOMAIN"/>
</dbReference>
<evidence type="ECO:0000259" key="10">
    <source>
        <dbReference type="PROSITE" id="PS51741"/>
    </source>
</evidence>
<evidence type="ECO:0000256" key="1">
    <source>
        <dbReference type="ARBA" id="ARBA00022443"/>
    </source>
</evidence>
<dbReference type="FunFam" id="2.30.30.40:FF:000072">
    <property type="entry name" value="Unconventional Myosin IB"/>
    <property type="match status" value="1"/>
</dbReference>
<dbReference type="SMART" id="SM00055">
    <property type="entry name" value="FCH"/>
    <property type="match status" value="1"/>
</dbReference>
<dbReference type="SMART" id="SM00326">
    <property type="entry name" value="SH3"/>
    <property type="match status" value="2"/>
</dbReference>
<name>Q75BK5_EREGS</name>
<dbReference type="InterPro" id="IPR035459">
    <property type="entry name" value="Bzz1_SH3_1"/>
</dbReference>
<dbReference type="FunCoup" id="Q75BK5">
    <property type="interactions" value="387"/>
</dbReference>
<dbReference type="SUPFAM" id="SSF50044">
    <property type="entry name" value="SH3-domain"/>
    <property type="match status" value="2"/>
</dbReference>
<dbReference type="CDD" id="cd11778">
    <property type="entry name" value="SH3_Bzz1_2"/>
    <property type="match status" value="1"/>
</dbReference>
<dbReference type="GO" id="GO:0008047">
    <property type="term" value="F:enzyme activator activity"/>
    <property type="evidence" value="ECO:0007669"/>
    <property type="project" value="EnsemblFungi"/>
</dbReference>
<dbReference type="STRING" id="284811.Q75BK5"/>
<evidence type="ECO:0000256" key="8">
    <source>
        <dbReference type="SAM" id="MobiDB-lite"/>
    </source>
</evidence>
<dbReference type="PANTHER" id="PTHR15735:SF21">
    <property type="entry name" value="PROTEIN NERVOUS WRECK"/>
    <property type="match status" value="1"/>
</dbReference>